<keyword evidence="1" id="KW-0472">Membrane</keyword>
<dbReference type="EMBL" id="FUXC01000008">
    <property type="protein sequence ID" value="SJZ88992.1"/>
    <property type="molecule type" value="Genomic_DNA"/>
</dbReference>
<name>A0A1T4PBV4_9SPIR</name>
<gene>
    <name evidence="2" type="ORF">SAMN02745152_01528</name>
</gene>
<evidence type="ECO:0000313" key="2">
    <source>
        <dbReference type="EMBL" id="SJZ88992.1"/>
    </source>
</evidence>
<dbReference type="AlphaFoldDB" id="A0A1T4PBV4"/>
<keyword evidence="1" id="KW-0812">Transmembrane</keyword>
<proteinExistence type="predicted"/>
<evidence type="ECO:0000313" key="3">
    <source>
        <dbReference type="Proteomes" id="UP000190395"/>
    </source>
</evidence>
<organism evidence="2 3">
    <name type="scientific">Treponema berlinense</name>
    <dbReference type="NCBI Taxonomy" id="225004"/>
    <lineage>
        <taxon>Bacteria</taxon>
        <taxon>Pseudomonadati</taxon>
        <taxon>Spirochaetota</taxon>
        <taxon>Spirochaetia</taxon>
        <taxon>Spirochaetales</taxon>
        <taxon>Treponemataceae</taxon>
        <taxon>Treponema</taxon>
    </lineage>
</organism>
<dbReference type="PANTHER" id="PTHR38454">
    <property type="entry name" value="INTEGRAL MEMBRANE PROTEIN-RELATED"/>
    <property type="match status" value="1"/>
</dbReference>
<dbReference type="Pfam" id="PF09586">
    <property type="entry name" value="YfhO"/>
    <property type="match status" value="1"/>
</dbReference>
<dbReference type="Proteomes" id="UP000190395">
    <property type="component" value="Unassembled WGS sequence"/>
</dbReference>
<reference evidence="2 3" key="1">
    <citation type="submission" date="2017-02" db="EMBL/GenBank/DDBJ databases">
        <authorList>
            <person name="Peterson S.W."/>
        </authorList>
    </citation>
    <scope>NUCLEOTIDE SEQUENCE [LARGE SCALE GENOMIC DNA]</scope>
    <source>
        <strain evidence="2 3">ATCC BAA-909</strain>
    </source>
</reference>
<evidence type="ECO:0000256" key="1">
    <source>
        <dbReference type="SAM" id="Phobius"/>
    </source>
</evidence>
<feature type="transmembrane region" description="Helical" evidence="1">
    <location>
        <begin position="155"/>
        <end position="175"/>
    </location>
</feature>
<dbReference type="RefSeq" id="WP_078931259.1">
    <property type="nucleotide sequence ID" value="NZ_FUXC01000008.1"/>
</dbReference>
<sequence length="185" mass="21261">MFVNDGSYDFYKEKNLTGNALSSHGLKLHSELFQLFNVKYYLAPEDKENEIPQFFKDTGEKYLEYKIFQNTEFLPFGSTGNGEHIENVKLGCNTLAADSKFSNDSSIFLSIPYSKFWKAKIDGKQTDTKLAKTAFMELVIPKGNHHIELRYTNTYFLLGIVVTVVAFAVFLVFTVKLKRRINKKL</sequence>
<dbReference type="PANTHER" id="PTHR38454:SF1">
    <property type="entry name" value="INTEGRAL MEMBRANE PROTEIN"/>
    <property type="match status" value="1"/>
</dbReference>
<accession>A0A1T4PBV4</accession>
<dbReference type="STRING" id="225004.SAMN02745152_01528"/>
<keyword evidence="3" id="KW-1185">Reference proteome</keyword>
<dbReference type="GeneID" id="303367760"/>
<protein>
    <submittedName>
        <fullName evidence="2">Membrane protein YfhO</fullName>
    </submittedName>
</protein>
<keyword evidence="1" id="KW-1133">Transmembrane helix</keyword>
<dbReference type="InterPro" id="IPR018580">
    <property type="entry name" value="Uncharacterised_YfhO"/>
</dbReference>
<dbReference type="OrthoDB" id="9772884at2"/>